<proteinExistence type="inferred from homology"/>
<feature type="compositionally biased region" description="Acidic residues" evidence="5">
    <location>
        <begin position="35"/>
        <end position="51"/>
    </location>
</feature>
<name>A0AAW0BZI9_9AGAR</name>
<dbReference type="GO" id="GO:0046872">
    <property type="term" value="F:metal ion binding"/>
    <property type="evidence" value="ECO:0007669"/>
    <property type="project" value="UniProtKB-UniRule"/>
</dbReference>
<evidence type="ECO:0000259" key="6">
    <source>
        <dbReference type="PROSITE" id="PS50255"/>
    </source>
</evidence>
<comment type="similarity">
    <text evidence="4">Belongs to the cytochrome b5 family.</text>
</comment>
<comment type="caution">
    <text evidence="7">The sequence shown here is derived from an EMBL/GenBank/DDBJ whole genome shotgun (WGS) entry which is preliminary data.</text>
</comment>
<reference evidence="7 8" key="1">
    <citation type="submission" date="2024-01" db="EMBL/GenBank/DDBJ databases">
        <title>A draft genome for a cacao thread blight-causing isolate of Paramarasmius palmivorus.</title>
        <authorList>
            <person name="Baruah I.K."/>
            <person name="Bukari Y."/>
            <person name="Amoako-Attah I."/>
            <person name="Meinhardt L.W."/>
            <person name="Bailey B.A."/>
            <person name="Cohen S.P."/>
        </authorList>
    </citation>
    <scope>NUCLEOTIDE SEQUENCE [LARGE SCALE GENOMIC DNA]</scope>
    <source>
        <strain evidence="7 8">GH-12</strain>
    </source>
</reference>
<dbReference type="PANTHER" id="PTHR46237">
    <property type="entry name" value="CYTOCHROME B5 REDUCTASE 4 FAMILY MEMBER"/>
    <property type="match status" value="1"/>
</dbReference>
<protein>
    <recommendedName>
        <fullName evidence="6">Cytochrome b5 heme-binding domain-containing protein</fullName>
    </recommendedName>
</protein>
<feature type="compositionally biased region" description="Low complexity" evidence="5">
    <location>
        <begin position="99"/>
        <end position="116"/>
    </location>
</feature>
<dbReference type="PROSITE" id="PS50255">
    <property type="entry name" value="CYTOCHROME_B5_2"/>
    <property type="match status" value="1"/>
</dbReference>
<accession>A0AAW0BZI9</accession>
<evidence type="ECO:0000256" key="1">
    <source>
        <dbReference type="ARBA" id="ARBA00022617"/>
    </source>
</evidence>
<dbReference type="Gene3D" id="3.10.120.10">
    <property type="entry name" value="Cytochrome b5-like heme/steroid binding domain"/>
    <property type="match status" value="1"/>
</dbReference>
<evidence type="ECO:0000313" key="7">
    <source>
        <dbReference type="EMBL" id="KAK7032296.1"/>
    </source>
</evidence>
<feature type="region of interest" description="Disordered" evidence="5">
    <location>
        <begin position="1"/>
        <end position="129"/>
    </location>
</feature>
<dbReference type="Proteomes" id="UP001383192">
    <property type="component" value="Unassembled WGS sequence"/>
</dbReference>
<feature type="domain" description="Cytochrome b5 heme-binding" evidence="6">
    <location>
        <begin position="158"/>
        <end position="214"/>
    </location>
</feature>
<evidence type="ECO:0000256" key="5">
    <source>
        <dbReference type="SAM" id="MobiDB-lite"/>
    </source>
</evidence>
<gene>
    <name evidence="7" type="ORF">VNI00_013255</name>
</gene>
<dbReference type="SUPFAM" id="SSF55856">
    <property type="entry name" value="Cytochrome b5-like heme/steroid binding domain"/>
    <property type="match status" value="1"/>
</dbReference>
<dbReference type="InterPro" id="IPR001199">
    <property type="entry name" value="Cyt_B5-like_heme/steroid-bd"/>
</dbReference>
<keyword evidence="1 4" id="KW-0349">Heme</keyword>
<keyword evidence="8" id="KW-1185">Reference proteome</keyword>
<dbReference type="InterPro" id="IPR036400">
    <property type="entry name" value="Cyt_B5-like_heme/steroid_sf"/>
</dbReference>
<keyword evidence="2 4" id="KW-0479">Metal-binding</keyword>
<feature type="compositionally biased region" description="Polar residues" evidence="5">
    <location>
        <begin position="13"/>
        <end position="27"/>
    </location>
</feature>
<evidence type="ECO:0000256" key="4">
    <source>
        <dbReference type="RuleBase" id="RU362121"/>
    </source>
</evidence>
<organism evidence="7 8">
    <name type="scientific">Paramarasmius palmivorus</name>
    <dbReference type="NCBI Taxonomy" id="297713"/>
    <lineage>
        <taxon>Eukaryota</taxon>
        <taxon>Fungi</taxon>
        <taxon>Dikarya</taxon>
        <taxon>Basidiomycota</taxon>
        <taxon>Agaricomycotina</taxon>
        <taxon>Agaricomycetes</taxon>
        <taxon>Agaricomycetidae</taxon>
        <taxon>Agaricales</taxon>
        <taxon>Marasmiineae</taxon>
        <taxon>Marasmiaceae</taxon>
        <taxon>Paramarasmius</taxon>
    </lineage>
</organism>
<dbReference type="GO" id="GO:0005737">
    <property type="term" value="C:cytoplasm"/>
    <property type="evidence" value="ECO:0007669"/>
    <property type="project" value="TreeGrafter"/>
</dbReference>
<dbReference type="GO" id="GO:0020037">
    <property type="term" value="F:heme binding"/>
    <property type="evidence" value="ECO:0007669"/>
    <property type="project" value="UniProtKB-UniRule"/>
</dbReference>
<dbReference type="AlphaFoldDB" id="A0AAW0BZI9"/>
<dbReference type="Pfam" id="PF00173">
    <property type="entry name" value="Cyt-b5"/>
    <property type="match status" value="1"/>
</dbReference>
<dbReference type="PROSITE" id="PS00191">
    <property type="entry name" value="CYTOCHROME_B5_1"/>
    <property type="match status" value="1"/>
</dbReference>
<dbReference type="GO" id="GO:0004128">
    <property type="term" value="F:cytochrome-b5 reductase activity, acting on NAD(P)H"/>
    <property type="evidence" value="ECO:0007669"/>
    <property type="project" value="TreeGrafter"/>
</dbReference>
<evidence type="ECO:0000313" key="8">
    <source>
        <dbReference type="Proteomes" id="UP001383192"/>
    </source>
</evidence>
<dbReference type="InterPro" id="IPR018506">
    <property type="entry name" value="Cyt_B5_heme-BS"/>
</dbReference>
<keyword evidence="3 4" id="KW-0408">Iron</keyword>
<evidence type="ECO:0000256" key="3">
    <source>
        <dbReference type="ARBA" id="ARBA00023004"/>
    </source>
</evidence>
<sequence>MTSYLRSWLPSLPSASPKSDTPEITRSSPPPQLQIEEDDGGSETEKEDNDDSPPAFPSLSSAQRVKSDNPRTHSSLTDSELMPPPLNPSLAVRTPGMPSISSSSLSASSSLAVPPTTTKPPVKPTKGRGKVALAPGHSPLDWAALKSSGADLRGVDTLMRIPPSVLKQHNKRDDAWSAFNGKVYNITPYLAFHPGGVRKNSCVSLDVMGQSYLP</sequence>
<dbReference type="InterPro" id="IPR051872">
    <property type="entry name" value="Cytochrome_b5/Flavoprotein_Rdt"/>
</dbReference>
<dbReference type="PANTHER" id="PTHR46237:SF1">
    <property type="entry name" value="CYTOCHROME B5 REDUCTASE 4"/>
    <property type="match status" value="1"/>
</dbReference>
<dbReference type="EMBL" id="JAYKXP010000066">
    <property type="protein sequence ID" value="KAK7032296.1"/>
    <property type="molecule type" value="Genomic_DNA"/>
</dbReference>
<evidence type="ECO:0000256" key="2">
    <source>
        <dbReference type="ARBA" id="ARBA00022723"/>
    </source>
</evidence>